<gene>
    <name evidence="1" type="ORF">JCM19232_5079</name>
</gene>
<evidence type="ECO:0000313" key="1">
    <source>
        <dbReference type="EMBL" id="GAM62115.1"/>
    </source>
</evidence>
<comment type="caution">
    <text evidence="1">The sequence shown here is derived from an EMBL/GenBank/DDBJ whole genome shotgun (WGS) entry which is preliminary data.</text>
</comment>
<evidence type="ECO:0000313" key="2">
    <source>
        <dbReference type="Proteomes" id="UP000031670"/>
    </source>
</evidence>
<sequence length="38" mass="4001">MFIAPVILMIRALSAISSSAPNNKASMNMLALPVLVQS</sequence>
<name>A0A0B8P5J0_9VIBR</name>
<protein>
    <submittedName>
        <fullName evidence="1">Uncharacterized protein</fullName>
    </submittedName>
</protein>
<accession>A0A0B8P5J0</accession>
<reference evidence="1 2" key="2">
    <citation type="submission" date="2015-01" db="EMBL/GenBank/DDBJ databases">
        <authorList>
            <consortium name="NBRP consortium"/>
            <person name="Sawabe T."/>
            <person name="Meirelles P."/>
            <person name="Feng G."/>
            <person name="Sayaka M."/>
            <person name="Hattori M."/>
            <person name="Ohkuma M."/>
        </authorList>
    </citation>
    <scope>NUCLEOTIDE SEQUENCE [LARGE SCALE GENOMIC DNA]</scope>
    <source>
        <strain evidence="1 2">JCM19232</strain>
    </source>
</reference>
<reference evidence="1 2" key="1">
    <citation type="submission" date="2015-01" db="EMBL/GenBank/DDBJ databases">
        <title>Vibrio sp. C5 JCM 19232 whole genome shotgun sequence.</title>
        <authorList>
            <person name="Sawabe T."/>
            <person name="Meirelles P."/>
            <person name="Feng G."/>
            <person name="Sayaka M."/>
            <person name="Hattori M."/>
            <person name="Ohkuma M."/>
        </authorList>
    </citation>
    <scope>NUCLEOTIDE SEQUENCE [LARGE SCALE GENOMIC DNA]</scope>
    <source>
        <strain evidence="1 2">JCM19232</strain>
    </source>
</reference>
<proteinExistence type="predicted"/>
<dbReference type="EMBL" id="BBSA01000005">
    <property type="protein sequence ID" value="GAM62115.1"/>
    <property type="molecule type" value="Genomic_DNA"/>
</dbReference>
<organism evidence="1 2">
    <name type="scientific">Vibrio ishigakensis</name>
    <dbReference type="NCBI Taxonomy" id="1481914"/>
    <lineage>
        <taxon>Bacteria</taxon>
        <taxon>Pseudomonadati</taxon>
        <taxon>Pseudomonadota</taxon>
        <taxon>Gammaproteobacteria</taxon>
        <taxon>Vibrionales</taxon>
        <taxon>Vibrionaceae</taxon>
        <taxon>Vibrio</taxon>
    </lineage>
</organism>
<dbReference type="Proteomes" id="UP000031670">
    <property type="component" value="Unassembled WGS sequence"/>
</dbReference>
<dbReference type="AlphaFoldDB" id="A0A0B8P5J0"/>